<evidence type="ECO:0000313" key="1">
    <source>
        <dbReference type="EMBL" id="GIY97185.1"/>
    </source>
</evidence>
<name>A0AAV4XTD8_CAEEX</name>
<dbReference type="Proteomes" id="UP001054945">
    <property type="component" value="Unassembled WGS sequence"/>
</dbReference>
<comment type="caution">
    <text evidence="1">The sequence shown here is derived from an EMBL/GenBank/DDBJ whole genome shotgun (WGS) entry which is preliminary data.</text>
</comment>
<organism evidence="1 2">
    <name type="scientific">Caerostris extrusa</name>
    <name type="common">Bark spider</name>
    <name type="synonym">Caerostris bankana</name>
    <dbReference type="NCBI Taxonomy" id="172846"/>
    <lineage>
        <taxon>Eukaryota</taxon>
        <taxon>Metazoa</taxon>
        <taxon>Ecdysozoa</taxon>
        <taxon>Arthropoda</taxon>
        <taxon>Chelicerata</taxon>
        <taxon>Arachnida</taxon>
        <taxon>Araneae</taxon>
        <taxon>Araneomorphae</taxon>
        <taxon>Entelegynae</taxon>
        <taxon>Araneoidea</taxon>
        <taxon>Araneidae</taxon>
        <taxon>Caerostris</taxon>
    </lineage>
</organism>
<reference evidence="1 2" key="1">
    <citation type="submission" date="2021-06" db="EMBL/GenBank/DDBJ databases">
        <title>Caerostris extrusa draft genome.</title>
        <authorList>
            <person name="Kono N."/>
            <person name="Arakawa K."/>
        </authorList>
    </citation>
    <scope>NUCLEOTIDE SEQUENCE [LARGE SCALE GENOMIC DNA]</scope>
</reference>
<evidence type="ECO:0000313" key="2">
    <source>
        <dbReference type="Proteomes" id="UP001054945"/>
    </source>
</evidence>
<evidence type="ECO:0008006" key="3">
    <source>
        <dbReference type="Google" id="ProtNLM"/>
    </source>
</evidence>
<proteinExistence type="predicted"/>
<gene>
    <name evidence="1" type="ORF">CEXT_204461</name>
</gene>
<dbReference type="EMBL" id="BPLR01018129">
    <property type="protein sequence ID" value="GIY97185.1"/>
    <property type="molecule type" value="Genomic_DNA"/>
</dbReference>
<protein>
    <recommendedName>
        <fullName evidence="3">Secreted protein</fullName>
    </recommendedName>
</protein>
<dbReference type="AlphaFoldDB" id="A0AAV4XTD8"/>
<keyword evidence="2" id="KW-1185">Reference proteome</keyword>
<sequence>MWMSARSLFYTVACSSYAIYYTNEDILTFHPKAFVQSTTDDVSVMGCCAIRNPYPYLCPTSPQSLSLHFRNILYCPHM</sequence>
<accession>A0AAV4XTD8</accession>